<reference evidence="7" key="1">
    <citation type="submission" date="2019-11" db="EMBL/GenBank/DDBJ databases">
        <title>Microbial mats filling the niche in hypersaline microbial mats.</title>
        <authorList>
            <person name="Wong H.L."/>
            <person name="Macleod F.I."/>
            <person name="White R.A. III"/>
            <person name="Burns B.P."/>
        </authorList>
    </citation>
    <scope>NUCLEOTIDE SEQUENCE</scope>
    <source>
        <strain evidence="7">Rbin_158</strain>
    </source>
</reference>
<dbReference type="Pfam" id="PF01734">
    <property type="entry name" value="Patatin"/>
    <property type="match status" value="1"/>
</dbReference>
<dbReference type="EMBL" id="WJJP01000176">
    <property type="protein sequence ID" value="MBD3324053.1"/>
    <property type="molecule type" value="Genomic_DNA"/>
</dbReference>
<gene>
    <name evidence="7" type="ORF">GF339_05675</name>
</gene>
<dbReference type="Gene3D" id="3.40.1090.10">
    <property type="entry name" value="Cytosolic phospholipase A2 catalytic domain"/>
    <property type="match status" value="2"/>
</dbReference>
<dbReference type="InterPro" id="IPR050301">
    <property type="entry name" value="NTE"/>
</dbReference>
<dbReference type="CDD" id="cd07205">
    <property type="entry name" value="Pat_PNPLA6_PNPLA7_NTE1_like"/>
    <property type="match status" value="1"/>
</dbReference>
<keyword evidence="4 5" id="KW-0443">Lipid metabolism</keyword>
<evidence type="ECO:0000259" key="6">
    <source>
        <dbReference type="PROSITE" id="PS51635"/>
    </source>
</evidence>
<dbReference type="GO" id="GO:0016042">
    <property type="term" value="P:lipid catabolic process"/>
    <property type="evidence" value="ECO:0007669"/>
    <property type="project" value="UniProtKB-UniRule"/>
</dbReference>
<evidence type="ECO:0000256" key="3">
    <source>
        <dbReference type="ARBA" id="ARBA00022963"/>
    </source>
</evidence>
<dbReference type="PANTHER" id="PTHR14226:SF76">
    <property type="entry name" value="NTE FAMILY PROTEIN RSSA"/>
    <property type="match status" value="1"/>
</dbReference>
<accession>A0A9D5JTQ9</accession>
<dbReference type="GO" id="GO:0004622">
    <property type="term" value="F:phosphatidylcholine lysophospholipase activity"/>
    <property type="evidence" value="ECO:0007669"/>
    <property type="project" value="InterPro"/>
</dbReference>
<comment type="similarity">
    <text evidence="1">Belongs to the NTE family.</text>
</comment>
<evidence type="ECO:0000256" key="1">
    <source>
        <dbReference type="ARBA" id="ARBA00006636"/>
    </source>
</evidence>
<proteinExistence type="inferred from homology"/>
<evidence type="ECO:0000256" key="4">
    <source>
        <dbReference type="ARBA" id="ARBA00023098"/>
    </source>
</evidence>
<evidence type="ECO:0000313" key="8">
    <source>
        <dbReference type="Proteomes" id="UP000649604"/>
    </source>
</evidence>
<organism evidence="7 8">
    <name type="scientific">candidate division KSB3 bacterium</name>
    <dbReference type="NCBI Taxonomy" id="2044937"/>
    <lineage>
        <taxon>Bacteria</taxon>
        <taxon>candidate division KSB3</taxon>
    </lineage>
</organism>
<evidence type="ECO:0000256" key="5">
    <source>
        <dbReference type="PROSITE-ProRule" id="PRU01161"/>
    </source>
</evidence>
<sequence>MPPGNRRASDSGASPTQSIGLALGGGAARGFAHIGILQELAQAGITIDYVAGTSAGALVGALYASGVAPEQMAALAGKLTWPNLVSMRPTRRSLVSGNGLLAFLETQCRVKRFEVLEIPLAVVVSSLETGASVSITTGDLFPAVLASCSIPLLFPPVALDGHEYMDGGFAAVIPVSAVRALGADLVIACDVNYNADLQRLQPTNFFSMLMKLMFLTAFKNCQEAKAQADVTISMDAHGIGVTALGQASELIARGRQATAACLPALCAKIQSREA</sequence>
<feature type="domain" description="PNPLA" evidence="6">
    <location>
        <begin position="21"/>
        <end position="179"/>
    </location>
</feature>
<dbReference type="Proteomes" id="UP000649604">
    <property type="component" value="Unassembled WGS sequence"/>
</dbReference>
<dbReference type="PROSITE" id="PS51635">
    <property type="entry name" value="PNPLA"/>
    <property type="match status" value="1"/>
</dbReference>
<evidence type="ECO:0000256" key="2">
    <source>
        <dbReference type="ARBA" id="ARBA00022801"/>
    </source>
</evidence>
<dbReference type="SUPFAM" id="SSF52151">
    <property type="entry name" value="FabD/lysophospholipase-like"/>
    <property type="match status" value="1"/>
</dbReference>
<evidence type="ECO:0000313" key="7">
    <source>
        <dbReference type="EMBL" id="MBD3324053.1"/>
    </source>
</evidence>
<dbReference type="AlphaFoldDB" id="A0A9D5JTQ9"/>
<feature type="active site" description="Nucleophile" evidence="5">
    <location>
        <position position="54"/>
    </location>
</feature>
<feature type="short sequence motif" description="GXSXG" evidence="5">
    <location>
        <begin position="52"/>
        <end position="56"/>
    </location>
</feature>
<feature type="short sequence motif" description="DGA/G" evidence="5">
    <location>
        <begin position="166"/>
        <end position="168"/>
    </location>
</feature>
<dbReference type="GO" id="GO:0046470">
    <property type="term" value="P:phosphatidylcholine metabolic process"/>
    <property type="evidence" value="ECO:0007669"/>
    <property type="project" value="InterPro"/>
</dbReference>
<dbReference type="InterPro" id="IPR002641">
    <property type="entry name" value="PNPLA_dom"/>
</dbReference>
<keyword evidence="2 5" id="KW-0378">Hydrolase</keyword>
<keyword evidence="3 5" id="KW-0442">Lipid degradation</keyword>
<comment type="caution">
    <text evidence="5">Lacks conserved residue(s) required for the propagation of feature annotation.</text>
</comment>
<protein>
    <submittedName>
        <fullName evidence="7">Patatin</fullName>
    </submittedName>
</protein>
<feature type="active site" description="Proton acceptor" evidence="5">
    <location>
        <position position="166"/>
    </location>
</feature>
<dbReference type="InterPro" id="IPR016035">
    <property type="entry name" value="Acyl_Trfase/lysoPLipase"/>
</dbReference>
<dbReference type="PANTHER" id="PTHR14226">
    <property type="entry name" value="NEUROPATHY TARGET ESTERASE/SWISS CHEESE D.MELANOGASTER"/>
    <property type="match status" value="1"/>
</dbReference>
<dbReference type="InterPro" id="IPR001423">
    <property type="entry name" value="LysoPLipase_patatin_CS"/>
</dbReference>
<comment type="caution">
    <text evidence="7">The sequence shown here is derived from an EMBL/GenBank/DDBJ whole genome shotgun (WGS) entry which is preliminary data.</text>
</comment>
<dbReference type="PROSITE" id="PS01237">
    <property type="entry name" value="UPF0028"/>
    <property type="match status" value="1"/>
</dbReference>
<name>A0A9D5JTQ9_9BACT</name>